<evidence type="ECO:0000313" key="2">
    <source>
        <dbReference type="EMBL" id="SIO73862.1"/>
    </source>
</evidence>
<sequence length="250" mass="28448">MGNSSSLPDWSKRVPDGPLFPNRLNYPIYGDPKRAFGISSGAFLPFFGEELFIVQSNDKYTLNNPLVSQCVSDLDGKSGPSTFVRNVHQGKSANMESRSNKRRPTYSAKNFKSQIEDEQSNSDIDDSVTSKSAKDLRISKLIEFKKMLTTEIKFKTAIFYEKVKITISTDGNKLEWYKAKDKYNASENTGTPLGTIIMKKITSAKTKIDDTRCLEIIVGNTSYFLMFKTQQDRAKWQMQFDSLRKFMSMI</sequence>
<accession>A0A1N6LYC6</accession>
<dbReference type="CDD" id="cd00821">
    <property type="entry name" value="PH"/>
    <property type="match status" value="1"/>
</dbReference>
<feature type="compositionally biased region" description="Acidic residues" evidence="1">
    <location>
        <begin position="116"/>
        <end position="126"/>
    </location>
</feature>
<feature type="region of interest" description="Disordered" evidence="1">
    <location>
        <begin position="84"/>
        <end position="127"/>
    </location>
</feature>
<reference evidence="2 3" key="2">
    <citation type="journal article" date="2013" name="PLoS ONE">
        <title>Whole genome mapping and re-organization of the nuclear and mitochondrial genomes of Babesia microti isolates.</title>
        <authorList>
            <person name="Cornillot E."/>
            <person name="Dassouli A."/>
            <person name="Garg A."/>
            <person name="Pachikara N."/>
            <person name="Randazzo S."/>
            <person name="Depoix D."/>
            <person name="Carcy B."/>
            <person name="Delbecq S."/>
            <person name="Frutos R."/>
            <person name="Silva J.C."/>
            <person name="Sutton R."/>
            <person name="Krause P.J."/>
            <person name="Mamoun C.B."/>
        </authorList>
    </citation>
    <scope>NUCLEOTIDE SEQUENCE [LARGE SCALE GENOMIC DNA]</scope>
    <source>
        <strain evidence="2 3">RI</strain>
    </source>
</reference>
<evidence type="ECO:0008006" key="4">
    <source>
        <dbReference type="Google" id="ProtNLM"/>
    </source>
</evidence>
<dbReference type="VEuPathDB" id="PiroplasmaDB:BmR1_04g09065"/>
<evidence type="ECO:0000256" key="1">
    <source>
        <dbReference type="SAM" id="MobiDB-lite"/>
    </source>
</evidence>
<dbReference type="KEGG" id="bmic:BmR1_04g09065"/>
<protein>
    <recommendedName>
        <fullName evidence="4">PH domain-containing protein</fullName>
    </recommendedName>
</protein>
<dbReference type="AlphaFoldDB" id="A0A1N6LYC6"/>
<organism evidence="2 3">
    <name type="scientific">Babesia microti (strain RI)</name>
    <dbReference type="NCBI Taxonomy" id="1133968"/>
    <lineage>
        <taxon>Eukaryota</taxon>
        <taxon>Sar</taxon>
        <taxon>Alveolata</taxon>
        <taxon>Apicomplexa</taxon>
        <taxon>Aconoidasida</taxon>
        <taxon>Piroplasmida</taxon>
        <taxon>Babesiidae</taxon>
        <taxon>Babesia</taxon>
    </lineage>
</organism>
<dbReference type="EMBL" id="LN871599">
    <property type="protein sequence ID" value="SIO73862.1"/>
    <property type="molecule type" value="Genomic_DNA"/>
</dbReference>
<reference evidence="2 3" key="1">
    <citation type="journal article" date="2012" name="Nucleic Acids Res.">
        <title>Sequencing of the smallest Apicomplexan genome from the human pathogen Babesia microti.</title>
        <authorList>
            <person name="Cornillot E."/>
            <person name="Hadj-Kaddour K."/>
            <person name="Dassouli A."/>
            <person name="Noel B."/>
            <person name="Ranwez V."/>
            <person name="Vacherie B."/>
            <person name="Augagneur Y."/>
            <person name="Bres V."/>
            <person name="Duclos A."/>
            <person name="Randazzo S."/>
            <person name="Carcy B."/>
            <person name="Debierre-Grockiego F."/>
            <person name="Delbecq S."/>
            <person name="Moubri-Menage K."/>
            <person name="Shams-Eldin H."/>
            <person name="Usmani-Brown S."/>
            <person name="Bringaud F."/>
            <person name="Wincker P."/>
            <person name="Vivares C.P."/>
            <person name="Schwarz R.T."/>
            <person name="Schetters T.P."/>
            <person name="Krause P.J."/>
            <person name="Gorenflot A."/>
            <person name="Berry V."/>
            <person name="Barbe V."/>
            <person name="Ben Mamoun C."/>
        </authorList>
    </citation>
    <scope>NUCLEOTIDE SEQUENCE [LARGE SCALE GENOMIC DNA]</scope>
    <source>
        <strain evidence="2 3">RI</strain>
    </source>
</reference>
<dbReference type="Proteomes" id="UP000002899">
    <property type="component" value="Chromosome IV"/>
</dbReference>
<keyword evidence="3" id="KW-1185">Reference proteome</keyword>
<dbReference type="OrthoDB" id="364608at2759"/>
<dbReference type="GeneID" id="24426442"/>
<dbReference type="RefSeq" id="XP_021337914.1">
    <property type="nucleotide sequence ID" value="XM_021482746.1"/>
</dbReference>
<evidence type="ECO:0000313" key="3">
    <source>
        <dbReference type="Proteomes" id="UP000002899"/>
    </source>
</evidence>
<name>A0A1N6LYC6_BABMR</name>
<dbReference type="InterPro" id="IPR011993">
    <property type="entry name" value="PH-like_dom_sf"/>
</dbReference>
<proteinExistence type="predicted"/>
<dbReference type="Gene3D" id="2.30.29.30">
    <property type="entry name" value="Pleckstrin-homology domain (PH domain)/Phosphotyrosine-binding domain (PTB)"/>
    <property type="match status" value="1"/>
</dbReference>
<feature type="compositionally biased region" description="Polar residues" evidence="1">
    <location>
        <begin position="84"/>
        <end position="97"/>
    </location>
</feature>
<reference evidence="2 3" key="3">
    <citation type="journal article" date="2016" name="Sci. Rep.">
        <title>Genome-wide diversity and gene expression profiling of Babesia microti isolates identify polymorphic genes that mediate host-pathogen interactions.</title>
        <authorList>
            <person name="Silva J.C."/>
            <person name="Cornillot E."/>
            <person name="McCracken C."/>
            <person name="Usmani-Brown S."/>
            <person name="Dwivedi A."/>
            <person name="Ifeonu O.O."/>
            <person name="Crabtree J."/>
            <person name="Gotia H.T."/>
            <person name="Virji A.Z."/>
            <person name="Reynes C."/>
            <person name="Colinge J."/>
            <person name="Kumar V."/>
            <person name="Lawres L."/>
            <person name="Pazzi J.E."/>
            <person name="Pablo J.V."/>
            <person name="Hung C."/>
            <person name="Brancato J."/>
            <person name="Kumari P."/>
            <person name="Orvis J."/>
            <person name="Tretina K."/>
            <person name="Chibucos M."/>
            <person name="Ott S."/>
            <person name="Sadzewicz L."/>
            <person name="Sengamalay N."/>
            <person name="Shetty A.C."/>
            <person name="Su Q."/>
            <person name="Tallon L."/>
            <person name="Fraser C.M."/>
            <person name="Frutos R."/>
            <person name="Molina D.M."/>
            <person name="Krause P.J."/>
            <person name="Ben Mamoun C."/>
        </authorList>
    </citation>
    <scope>NUCLEOTIDE SEQUENCE [LARGE SCALE GENOMIC DNA]</scope>
    <source>
        <strain evidence="2 3">RI</strain>
    </source>
</reference>
<dbReference type="SUPFAM" id="SSF50729">
    <property type="entry name" value="PH domain-like"/>
    <property type="match status" value="1"/>
</dbReference>